<evidence type="ECO:0000313" key="2">
    <source>
        <dbReference type="EMBL" id="CUG87971.1"/>
    </source>
</evidence>
<dbReference type="VEuPathDB" id="TriTrypDB:BSAL_12940"/>
<evidence type="ECO:0000256" key="1">
    <source>
        <dbReference type="SAM" id="MobiDB-lite"/>
    </source>
</evidence>
<dbReference type="InterPro" id="IPR015943">
    <property type="entry name" value="WD40/YVTN_repeat-like_dom_sf"/>
</dbReference>
<feature type="compositionally biased region" description="Low complexity" evidence="1">
    <location>
        <begin position="157"/>
        <end position="173"/>
    </location>
</feature>
<dbReference type="EMBL" id="CYKH01001605">
    <property type="protein sequence ID" value="CUG87971.1"/>
    <property type="molecule type" value="Genomic_DNA"/>
</dbReference>
<feature type="region of interest" description="Disordered" evidence="1">
    <location>
        <begin position="450"/>
        <end position="484"/>
    </location>
</feature>
<dbReference type="Gene3D" id="2.130.10.10">
    <property type="entry name" value="YVTN repeat-like/Quinoprotein amine dehydrogenase"/>
    <property type="match status" value="1"/>
</dbReference>
<proteinExistence type="predicted"/>
<feature type="compositionally biased region" description="Polar residues" evidence="1">
    <location>
        <begin position="220"/>
        <end position="229"/>
    </location>
</feature>
<dbReference type="OrthoDB" id="273340at2759"/>
<feature type="compositionally biased region" description="Basic and acidic residues" evidence="1">
    <location>
        <begin position="1401"/>
        <end position="1411"/>
    </location>
</feature>
<feature type="compositionally biased region" description="Low complexity" evidence="1">
    <location>
        <begin position="204"/>
        <end position="219"/>
    </location>
</feature>
<feature type="compositionally biased region" description="Polar residues" evidence="1">
    <location>
        <begin position="1506"/>
        <end position="1518"/>
    </location>
</feature>
<sequence length="1566" mass="169765">PGPTTNNKFLASGDPEVVAVRFADVSKPRPTSVILSTLDDGMTAVFLDEEGGEVAPFRTLRVNSASLTSLVDTGYNLLILGHHAGISVCSLDEATTAVTPVVRLTKEAAKLCKVALFVGSLVDEPIADTSRYLQHRDEMVMFGHQQKKQRQSGSSIGLMTPTTTALGTAAPSTHRQHHHPHHHNTTAPSSANAGSLTPSKQQRTTQSLSLTAPSSSTSQEVTMSLQQGPQREHPSPSKVRTGMEKAGTTANMRRRSSVPRFLSNEVASASANSASQQQPQPPVNSSDAFTADLNQQHMQSLGLVEKIVILSSVEPHIIITGSADGLLQFWDGRALNEILRFRATPVVDAITSLNLNYTEDALLVGDNSGYVSIFDMSPLIDECSDRMMSMVVGHTGVAPLPPPVYRPDMIQLKVRFRAHNESISSIGLDEGIALNGTIPGFHRRRSVAASYTSQSGTGNLRMMSQHEQRMEQQRAMHGGEDNSAFGEFESVDAFVVQPRRERKQSTVAGGRKRSLFIAAVAATVSSPTARVPSSSSPKKADSQSSLVWDAPITPDGTHVKVYTSSADTYSCVWLMNRRSCEVRLVSCLGDPIFKPTLPRHHPQVLYVFDTTRIRLIHRYMSVEGKSTWAMILAHFARVVESRRVSLFSANSAGPNVLIPYLNSFDVLDAEDDDMDPLASDDDDDDGEDEDDFFTLNIDAIQQSRGASSAALSVASAKPLPTFERMNTTTKKQSTVMIREASTANSRVKRMERSAARQAEQQPLSGRKLLKDVPYQKQCRQSFDRSTHDDISLETLLRRLLTLMVDGGSGHESCACVDAEGFYYATSPTIDVIPPKDDAARGSTMKRASERVSMLLMASPDKLHSVPTASASGISHARPNKSLLNFTAISGGAPTPGANNLIPQQLGTRSRASLFGGEDATLSESMQRGSAEFEDEIVEITRPPRHQVRYSNTAEVRDPPDISEVLASETAPKTVLVGSASKFTGVRSVNRNSEVHPFVSTEMLAQRGEAGYAASLAPVQVTTTSLPPVVGSKGIAATPSTTPRGTTSTSEQPPAVTPASSLQTVALVPMTPSKIEALSLPGTPRTDKKVFMTEVEDRHAFMKSVMSYSITSQGPSATPGSTGGSFGVSTSRKSVGLSTSPRMPSRGGLGLLYNDATFVLPTPPTFSLEGLHRQLSAGHIHGKADPTPIRDDESPSRERGLMISGGNDDVMMLPQALSSIPRLITSAPQNNNNFQLTIASPRTMSVTEESIRFQECRQECEALDAMLQFAHHEREEMIASSRRFLHGARPTWEASELLQRRMKRQEAGGGNTGGNYVLVQSEDQQQKLRQLRSVAGGRHHRGHRRAQFNTVTAEDKEKQQKAHLDHFHKRAVVLVGEDVVTQRTLDMGSDASLGAGGKKGMKNTDEDRRSTDDLEDPGGEILGDLQWVSRLHSRLEVPRTFSLVPMPPSVDAARNAENQRMKLLKEADADHGWIRMLSTARGRKAEAVVRNKRASPGSGNGLHRTASARSTGSSNSPTASVVAPNERIDRRTHSKSPKKSRPQSQSNARATTTVEPVSPKKSINTAR</sequence>
<feature type="region of interest" description="Disordered" evidence="1">
    <location>
        <begin position="1111"/>
        <end position="1141"/>
    </location>
</feature>
<feature type="compositionally biased region" description="Polar residues" evidence="1">
    <location>
        <begin position="191"/>
        <end position="203"/>
    </location>
</feature>
<evidence type="ECO:0000313" key="3">
    <source>
        <dbReference type="Proteomes" id="UP000051952"/>
    </source>
</evidence>
<feature type="compositionally biased region" description="Low complexity" evidence="1">
    <location>
        <begin position="1037"/>
        <end position="1049"/>
    </location>
</feature>
<name>A0A0S4JFM8_BODSA</name>
<feature type="compositionally biased region" description="Basic residues" evidence="1">
    <location>
        <begin position="174"/>
        <end position="184"/>
    </location>
</feature>
<organism evidence="2 3">
    <name type="scientific">Bodo saltans</name>
    <name type="common">Flagellated protozoan</name>
    <dbReference type="NCBI Taxonomy" id="75058"/>
    <lineage>
        <taxon>Eukaryota</taxon>
        <taxon>Discoba</taxon>
        <taxon>Euglenozoa</taxon>
        <taxon>Kinetoplastea</taxon>
        <taxon>Metakinetoplastina</taxon>
        <taxon>Eubodonida</taxon>
        <taxon>Bodonidae</taxon>
        <taxon>Bodo</taxon>
    </lineage>
</organism>
<protein>
    <recommendedName>
        <fullName evidence="4">Guanine nucleotide-binding protein subunit beta-like protein</fullName>
    </recommendedName>
</protein>
<feature type="region of interest" description="Disordered" evidence="1">
    <location>
        <begin position="143"/>
        <end position="288"/>
    </location>
</feature>
<dbReference type="Proteomes" id="UP000051952">
    <property type="component" value="Unassembled WGS sequence"/>
</dbReference>
<feature type="compositionally biased region" description="Polar residues" evidence="1">
    <location>
        <begin position="1131"/>
        <end position="1141"/>
    </location>
</feature>
<feature type="region of interest" description="Disordered" evidence="1">
    <location>
        <begin position="1029"/>
        <end position="1060"/>
    </location>
</feature>
<accession>A0A0S4JFM8</accession>
<evidence type="ECO:0008006" key="4">
    <source>
        <dbReference type="Google" id="ProtNLM"/>
    </source>
</evidence>
<feature type="compositionally biased region" description="Low complexity" evidence="1">
    <location>
        <begin position="266"/>
        <end position="286"/>
    </location>
</feature>
<feature type="region of interest" description="Disordered" evidence="1">
    <location>
        <begin position="1484"/>
        <end position="1566"/>
    </location>
</feature>
<gene>
    <name evidence="2" type="ORF">BSAL_12940</name>
</gene>
<feature type="non-terminal residue" evidence="2">
    <location>
        <position position="1"/>
    </location>
</feature>
<feature type="region of interest" description="Disordered" evidence="1">
    <location>
        <begin position="1387"/>
        <end position="1417"/>
    </location>
</feature>
<feature type="compositionally biased region" description="Basic residues" evidence="1">
    <location>
        <begin position="1531"/>
        <end position="1540"/>
    </location>
</feature>
<feature type="compositionally biased region" description="Polar residues" evidence="1">
    <location>
        <begin position="1546"/>
        <end position="1566"/>
    </location>
</feature>
<dbReference type="InterPro" id="IPR036322">
    <property type="entry name" value="WD40_repeat_dom_sf"/>
</dbReference>
<feature type="compositionally biased region" description="Basic and acidic residues" evidence="1">
    <location>
        <begin position="464"/>
        <end position="480"/>
    </location>
</feature>
<reference evidence="3" key="1">
    <citation type="submission" date="2015-09" db="EMBL/GenBank/DDBJ databases">
        <authorList>
            <consortium name="Pathogen Informatics"/>
        </authorList>
    </citation>
    <scope>NUCLEOTIDE SEQUENCE [LARGE SCALE GENOMIC DNA]</scope>
    <source>
        <strain evidence="3">Lake Konstanz</strain>
    </source>
</reference>
<dbReference type="SUPFAM" id="SSF50978">
    <property type="entry name" value="WD40 repeat-like"/>
    <property type="match status" value="1"/>
</dbReference>
<keyword evidence="3" id="KW-1185">Reference proteome</keyword>